<keyword evidence="7 8" id="KW-0472">Membrane</keyword>
<dbReference type="InterPro" id="IPR045861">
    <property type="entry name" value="CorA_cytoplasmic_dom"/>
</dbReference>
<gene>
    <name evidence="8 10" type="primary">corA</name>
    <name evidence="10" type="ORF">GCM10023091_04420</name>
</gene>
<keyword evidence="6 8" id="KW-1133">Transmembrane helix</keyword>
<dbReference type="Gene3D" id="3.30.460.20">
    <property type="entry name" value="CorA soluble domain-like"/>
    <property type="match status" value="1"/>
</dbReference>
<dbReference type="NCBIfam" id="TIGR00383">
    <property type="entry name" value="corA"/>
    <property type="match status" value="1"/>
</dbReference>
<comment type="subcellular location">
    <subcellularLocation>
        <location evidence="1">Cell membrane</location>
        <topology evidence="1">Multi-pass membrane protein</topology>
    </subcellularLocation>
    <subcellularLocation>
        <location evidence="8">Membrane</location>
        <topology evidence="8">Multi-pass membrane protein</topology>
    </subcellularLocation>
</comment>
<evidence type="ECO:0000256" key="5">
    <source>
        <dbReference type="ARBA" id="ARBA00022692"/>
    </source>
</evidence>
<dbReference type="Proteomes" id="UP001501508">
    <property type="component" value="Unassembled WGS sequence"/>
</dbReference>
<keyword evidence="3 8" id="KW-0813">Transport</keyword>
<dbReference type="RefSeq" id="WP_345026384.1">
    <property type="nucleotide sequence ID" value="NZ_BAABEY010000002.1"/>
</dbReference>
<dbReference type="PANTHER" id="PTHR46494">
    <property type="entry name" value="CORA FAMILY METAL ION TRANSPORTER (EUROFUNG)"/>
    <property type="match status" value="1"/>
</dbReference>
<evidence type="ECO:0000256" key="4">
    <source>
        <dbReference type="ARBA" id="ARBA00022475"/>
    </source>
</evidence>
<reference evidence="11" key="1">
    <citation type="journal article" date="2019" name="Int. J. Syst. Evol. Microbiol.">
        <title>The Global Catalogue of Microorganisms (GCM) 10K type strain sequencing project: providing services to taxonomists for standard genome sequencing and annotation.</title>
        <authorList>
            <consortium name="The Broad Institute Genomics Platform"/>
            <consortium name="The Broad Institute Genome Sequencing Center for Infectious Disease"/>
            <person name="Wu L."/>
            <person name="Ma J."/>
        </authorList>
    </citation>
    <scope>NUCLEOTIDE SEQUENCE [LARGE SCALE GENOMIC DNA]</scope>
    <source>
        <strain evidence="11">JCM 31920</strain>
    </source>
</reference>
<proteinExistence type="inferred from homology"/>
<accession>A0ABP8LQ48</accession>
<comment type="similarity">
    <text evidence="2 8">Belongs to the CorA metal ion transporter (MIT) (TC 1.A.35) family.</text>
</comment>
<evidence type="ECO:0000256" key="9">
    <source>
        <dbReference type="SAM" id="Coils"/>
    </source>
</evidence>
<evidence type="ECO:0000256" key="8">
    <source>
        <dbReference type="RuleBase" id="RU362010"/>
    </source>
</evidence>
<keyword evidence="11" id="KW-1185">Reference proteome</keyword>
<dbReference type="Gene3D" id="1.20.58.340">
    <property type="entry name" value="Magnesium transport protein CorA, transmembrane region"/>
    <property type="match status" value="2"/>
</dbReference>
<name>A0ABP8LQ48_9BACT</name>
<keyword evidence="5 8" id="KW-0812">Transmembrane</keyword>
<dbReference type="Pfam" id="PF01544">
    <property type="entry name" value="CorA"/>
    <property type="match status" value="1"/>
</dbReference>
<keyword evidence="9" id="KW-0175">Coiled coil</keyword>
<dbReference type="CDD" id="cd12828">
    <property type="entry name" value="TmCorA-like_1"/>
    <property type="match status" value="1"/>
</dbReference>
<feature type="coiled-coil region" evidence="9">
    <location>
        <begin position="197"/>
        <end position="224"/>
    </location>
</feature>
<dbReference type="SUPFAM" id="SSF143865">
    <property type="entry name" value="CorA soluble domain-like"/>
    <property type="match status" value="1"/>
</dbReference>
<dbReference type="InterPro" id="IPR045863">
    <property type="entry name" value="CorA_TM1_TM2"/>
</dbReference>
<comment type="function">
    <text evidence="8">Mediates influx of magnesium ions.</text>
</comment>
<evidence type="ECO:0000313" key="11">
    <source>
        <dbReference type="Proteomes" id="UP001501508"/>
    </source>
</evidence>
<evidence type="ECO:0000256" key="2">
    <source>
        <dbReference type="ARBA" id="ARBA00009765"/>
    </source>
</evidence>
<feature type="transmembrane region" description="Helical" evidence="8">
    <location>
        <begin position="344"/>
        <end position="364"/>
    </location>
</feature>
<feature type="transmembrane region" description="Helical" evidence="8">
    <location>
        <begin position="312"/>
        <end position="332"/>
    </location>
</feature>
<dbReference type="InterPro" id="IPR002523">
    <property type="entry name" value="MgTranspt_CorA/ZnTranspt_ZntB"/>
</dbReference>
<evidence type="ECO:0000313" key="10">
    <source>
        <dbReference type="EMBL" id="GAA4432403.1"/>
    </source>
</evidence>
<evidence type="ECO:0000256" key="6">
    <source>
        <dbReference type="ARBA" id="ARBA00022989"/>
    </source>
</evidence>
<dbReference type="SUPFAM" id="SSF144083">
    <property type="entry name" value="Magnesium transport protein CorA, transmembrane region"/>
    <property type="match status" value="1"/>
</dbReference>
<comment type="caution">
    <text evidence="10">The sequence shown here is derived from an EMBL/GenBank/DDBJ whole genome shotgun (WGS) entry which is preliminary data.</text>
</comment>
<dbReference type="PANTHER" id="PTHR46494:SF1">
    <property type="entry name" value="CORA FAMILY METAL ION TRANSPORTER (EUROFUNG)"/>
    <property type="match status" value="1"/>
</dbReference>
<protein>
    <recommendedName>
        <fullName evidence="8">Magnesium transport protein CorA</fullName>
    </recommendedName>
</protein>
<organism evidence="10 11">
    <name type="scientific">Ravibacter arvi</name>
    <dbReference type="NCBI Taxonomy" id="2051041"/>
    <lineage>
        <taxon>Bacteria</taxon>
        <taxon>Pseudomonadati</taxon>
        <taxon>Bacteroidota</taxon>
        <taxon>Cytophagia</taxon>
        <taxon>Cytophagales</taxon>
        <taxon>Spirosomataceae</taxon>
        <taxon>Ravibacter</taxon>
    </lineage>
</organism>
<keyword evidence="4 8" id="KW-1003">Cell membrane</keyword>
<dbReference type="EMBL" id="BAABEY010000002">
    <property type="protein sequence ID" value="GAA4432403.1"/>
    <property type="molecule type" value="Genomic_DNA"/>
</dbReference>
<keyword evidence="8" id="KW-0460">Magnesium</keyword>
<dbReference type="InterPro" id="IPR004488">
    <property type="entry name" value="Mg/Co-transport_prot_CorA"/>
</dbReference>
<evidence type="ECO:0000256" key="3">
    <source>
        <dbReference type="ARBA" id="ARBA00022448"/>
    </source>
</evidence>
<evidence type="ECO:0000256" key="7">
    <source>
        <dbReference type="ARBA" id="ARBA00023136"/>
    </source>
</evidence>
<keyword evidence="8" id="KW-0406">Ion transport</keyword>
<evidence type="ECO:0000256" key="1">
    <source>
        <dbReference type="ARBA" id="ARBA00004651"/>
    </source>
</evidence>
<sequence length="370" mass="42726">MAKRKHRKNQNLLTSPGTLTYVGPDIDLNTIVTRIQYNKEFYREEQLTGKKDIEDFLSFSHPGTVNWFDVNGIHNAAIIAHLGKTFKIHPLVLEDILNTIQKPKMEWLGENSLFIVLKALSYRVPESGPRKKAPGIESGMEVEHICFVVQPGVLLSFQEEISEDAFVEVERRLKTSVGKTRSNGLDYLLFSLIDIIVDHYFLVLEKLEERLESIEDEIMKGSANYKLGDLYGLKQDLTVMRRCVLPLREMLLDLMRDESGFVKPEVEPYFRDLYDHAIQVIETIEIYRDLMASLVDVHLSSMSYKMNQVMKTLTVFSAIFMPLTFLVGVYGMNFDNMPELHLANGYYIVWAVMIVTAIGLYAYFKWKKWT</sequence>